<dbReference type="InterPro" id="IPR026960">
    <property type="entry name" value="RVT-Znf"/>
</dbReference>
<dbReference type="AlphaFoldDB" id="A0A453PEG3"/>
<reference evidence="3" key="2">
    <citation type="journal article" date="2017" name="Nat. Plants">
        <title>The Aegilops tauschii genome reveals multiple impacts of transposons.</title>
        <authorList>
            <person name="Zhao G."/>
            <person name="Zou C."/>
            <person name="Li K."/>
            <person name="Wang K."/>
            <person name="Li T."/>
            <person name="Gao L."/>
            <person name="Zhang X."/>
            <person name="Wang H."/>
            <person name="Yang Z."/>
            <person name="Liu X."/>
            <person name="Jiang W."/>
            <person name="Mao L."/>
            <person name="Kong X."/>
            <person name="Jiao Y."/>
            <person name="Jia J."/>
        </authorList>
    </citation>
    <scope>NUCLEOTIDE SEQUENCE [LARGE SCALE GENOMIC DNA]</scope>
    <source>
        <strain evidence="3">cv. AL8/78</strain>
    </source>
</reference>
<evidence type="ECO:0000259" key="1">
    <source>
        <dbReference type="Pfam" id="PF13966"/>
    </source>
</evidence>
<accession>A0A453PEG3</accession>
<dbReference type="STRING" id="200361.A0A453PEG3"/>
<reference evidence="2" key="3">
    <citation type="journal article" date="2017" name="Nature">
        <title>Genome sequence of the progenitor of the wheat D genome Aegilops tauschii.</title>
        <authorList>
            <person name="Luo M.C."/>
            <person name="Gu Y.Q."/>
            <person name="Puiu D."/>
            <person name="Wang H."/>
            <person name="Twardziok S.O."/>
            <person name="Deal K.R."/>
            <person name="Huo N."/>
            <person name="Zhu T."/>
            <person name="Wang L."/>
            <person name="Wang Y."/>
            <person name="McGuire P.E."/>
            <person name="Liu S."/>
            <person name="Long H."/>
            <person name="Ramasamy R.K."/>
            <person name="Rodriguez J.C."/>
            <person name="Van S.L."/>
            <person name="Yuan L."/>
            <person name="Wang Z."/>
            <person name="Xia Z."/>
            <person name="Xiao L."/>
            <person name="Anderson O.D."/>
            <person name="Ouyang S."/>
            <person name="Liang Y."/>
            <person name="Zimin A.V."/>
            <person name="Pertea G."/>
            <person name="Qi P."/>
            <person name="Bennetzen J.L."/>
            <person name="Dai X."/>
            <person name="Dawson M.W."/>
            <person name="Muller H.G."/>
            <person name="Kugler K."/>
            <person name="Rivarola-Duarte L."/>
            <person name="Spannagl M."/>
            <person name="Mayer K.F.X."/>
            <person name="Lu F.H."/>
            <person name="Bevan M.W."/>
            <person name="Leroy P."/>
            <person name="Li P."/>
            <person name="You F.M."/>
            <person name="Sun Q."/>
            <person name="Liu Z."/>
            <person name="Lyons E."/>
            <person name="Wicker T."/>
            <person name="Salzberg S.L."/>
            <person name="Devos K.M."/>
            <person name="Dvorak J."/>
        </authorList>
    </citation>
    <scope>NUCLEOTIDE SEQUENCE [LARGE SCALE GENOMIC DNA]</scope>
    <source>
        <strain evidence="2">cv. AL8/78</strain>
    </source>
</reference>
<evidence type="ECO:0000313" key="2">
    <source>
        <dbReference type="EnsemblPlants" id="AET6Gv20706500.1"/>
    </source>
</evidence>
<evidence type="ECO:0000313" key="3">
    <source>
        <dbReference type="Proteomes" id="UP000015105"/>
    </source>
</evidence>
<sequence>LDRWKQLLDTVQQCTLTADSDMPIWSLETNGIYSVKSFYQHINFGEIASAIRDDLWKILCPQKIHVFLWLCAHNKILTRDNLAKRRDVEDPSCLFCTELETVQHLLFECVVAQHVWNFVSDFFGIDRIVNF</sequence>
<feature type="domain" description="Reverse transcriptase zinc-binding" evidence="1">
    <location>
        <begin position="33"/>
        <end position="116"/>
    </location>
</feature>
<reference evidence="2" key="5">
    <citation type="journal article" date="2021" name="G3 (Bethesda)">
        <title>Aegilops tauschii genome assembly Aet v5.0 features greater sequence contiguity and improved annotation.</title>
        <authorList>
            <person name="Wang L."/>
            <person name="Zhu T."/>
            <person name="Rodriguez J.C."/>
            <person name="Deal K.R."/>
            <person name="Dubcovsky J."/>
            <person name="McGuire P.E."/>
            <person name="Lux T."/>
            <person name="Spannagl M."/>
            <person name="Mayer K.F.X."/>
            <person name="Baldrich P."/>
            <person name="Meyers B.C."/>
            <person name="Huo N."/>
            <person name="Gu Y.Q."/>
            <person name="Zhou H."/>
            <person name="Devos K.M."/>
            <person name="Bennetzen J.L."/>
            <person name="Unver T."/>
            <person name="Budak H."/>
            <person name="Gulick P.J."/>
            <person name="Galiba G."/>
            <person name="Kalapos B."/>
            <person name="Nelson D.R."/>
            <person name="Li P."/>
            <person name="You F.M."/>
            <person name="Luo M.C."/>
            <person name="Dvorak J."/>
        </authorList>
    </citation>
    <scope>NUCLEOTIDE SEQUENCE [LARGE SCALE GENOMIC DNA]</scope>
    <source>
        <strain evidence="2">cv. AL8/78</strain>
    </source>
</reference>
<name>A0A453PEG3_AEGTS</name>
<dbReference type="EnsemblPlants" id="AET6Gv20706500.1">
    <property type="protein sequence ID" value="AET6Gv20706500.1"/>
    <property type="gene ID" value="AET6Gv20706500"/>
</dbReference>
<keyword evidence="3" id="KW-1185">Reference proteome</keyword>
<reference evidence="3" key="1">
    <citation type="journal article" date="2014" name="Science">
        <title>Ancient hybridizations among the ancestral genomes of bread wheat.</title>
        <authorList>
            <consortium name="International Wheat Genome Sequencing Consortium,"/>
            <person name="Marcussen T."/>
            <person name="Sandve S.R."/>
            <person name="Heier L."/>
            <person name="Spannagl M."/>
            <person name="Pfeifer M."/>
            <person name="Jakobsen K.S."/>
            <person name="Wulff B.B."/>
            <person name="Steuernagel B."/>
            <person name="Mayer K.F."/>
            <person name="Olsen O.A."/>
        </authorList>
    </citation>
    <scope>NUCLEOTIDE SEQUENCE [LARGE SCALE GENOMIC DNA]</scope>
    <source>
        <strain evidence="3">cv. AL8/78</strain>
    </source>
</reference>
<protein>
    <recommendedName>
        <fullName evidence="1">Reverse transcriptase zinc-binding domain-containing protein</fullName>
    </recommendedName>
</protein>
<proteinExistence type="predicted"/>
<dbReference type="Pfam" id="PF13966">
    <property type="entry name" value="zf-RVT"/>
    <property type="match status" value="1"/>
</dbReference>
<dbReference type="Gramene" id="AET6Gv20706500.1">
    <property type="protein sequence ID" value="AET6Gv20706500.1"/>
    <property type="gene ID" value="AET6Gv20706500"/>
</dbReference>
<dbReference type="Proteomes" id="UP000015105">
    <property type="component" value="Chromosome 6D"/>
</dbReference>
<reference evidence="2" key="4">
    <citation type="submission" date="2019-03" db="UniProtKB">
        <authorList>
            <consortium name="EnsemblPlants"/>
        </authorList>
    </citation>
    <scope>IDENTIFICATION</scope>
</reference>
<organism evidence="2 3">
    <name type="scientific">Aegilops tauschii subsp. strangulata</name>
    <name type="common">Goatgrass</name>
    <dbReference type="NCBI Taxonomy" id="200361"/>
    <lineage>
        <taxon>Eukaryota</taxon>
        <taxon>Viridiplantae</taxon>
        <taxon>Streptophyta</taxon>
        <taxon>Embryophyta</taxon>
        <taxon>Tracheophyta</taxon>
        <taxon>Spermatophyta</taxon>
        <taxon>Magnoliopsida</taxon>
        <taxon>Liliopsida</taxon>
        <taxon>Poales</taxon>
        <taxon>Poaceae</taxon>
        <taxon>BOP clade</taxon>
        <taxon>Pooideae</taxon>
        <taxon>Triticodae</taxon>
        <taxon>Triticeae</taxon>
        <taxon>Triticinae</taxon>
        <taxon>Aegilops</taxon>
    </lineage>
</organism>